<accession>A0A562EQY2</accession>
<dbReference type="GO" id="GO:0036088">
    <property type="term" value="P:D-serine catabolic process"/>
    <property type="evidence" value="ECO:0007669"/>
    <property type="project" value="TreeGrafter"/>
</dbReference>
<evidence type="ECO:0000256" key="1">
    <source>
        <dbReference type="ARBA" id="ARBA00005323"/>
    </source>
</evidence>
<feature type="domain" description="D-serine dehydratase-like" evidence="3">
    <location>
        <begin position="256"/>
        <end position="348"/>
    </location>
</feature>
<evidence type="ECO:0000259" key="3">
    <source>
        <dbReference type="SMART" id="SM01119"/>
    </source>
</evidence>
<dbReference type="InterPro" id="IPR029066">
    <property type="entry name" value="PLP-binding_barrel"/>
</dbReference>
<keyword evidence="2" id="KW-0456">Lyase</keyword>
<reference evidence="4 5" key="1">
    <citation type="submission" date="2019-07" db="EMBL/GenBank/DDBJ databases">
        <title>Genome sequencing of lignin-degrading bacterial isolates.</title>
        <authorList>
            <person name="Gladden J."/>
        </authorList>
    </citation>
    <scope>NUCLEOTIDE SEQUENCE [LARGE SCALE GENOMIC DNA]</scope>
    <source>
        <strain evidence="4 5">J45</strain>
    </source>
</reference>
<organism evidence="4 5">
    <name type="scientific">Rhodococcus rhodochrous J45</name>
    <dbReference type="NCBI Taxonomy" id="935266"/>
    <lineage>
        <taxon>Bacteria</taxon>
        <taxon>Bacillati</taxon>
        <taxon>Actinomycetota</taxon>
        <taxon>Actinomycetes</taxon>
        <taxon>Mycobacteriales</taxon>
        <taxon>Nocardiaceae</taxon>
        <taxon>Rhodococcus</taxon>
    </lineage>
</organism>
<sequence>MRPSRTTVYGSAMDLDTTPALLVDRDILDRNIARMAQSAASRGLSLRPHAKTHKCSEIGRRQLDAGARGLTVATVSEAEVFADEGFDDLFVAYPLWVDTARGARLRALADRVRLTVGIDSATGTRQLVEHAGTAIGVLVEIDSGHHRTGVLPEQAGAVASAAREAGLDVRGVFTFPGHSYAPDAPGSAAREEADALAVAAASLRAVGIEPSVISGGSSPTALLEVRTVANELRPGVYVFGDAQQLELGAVSESDIALTALATVVSARDQVVVLDAGSKALGADRAAWATGYGRILGEPNARITALSEHHATVQWPEASTRPRLGDKVRVIPNHVCNAVNLADELIVISNGEVVDTWRVVARGCTT</sequence>
<evidence type="ECO:0000313" key="5">
    <source>
        <dbReference type="Proteomes" id="UP000317573"/>
    </source>
</evidence>
<dbReference type="InterPro" id="IPR001608">
    <property type="entry name" value="Ala_racemase_N"/>
</dbReference>
<gene>
    <name evidence="4" type="ORF">L618_001000001220</name>
</gene>
<evidence type="ECO:0000256" key="2">
    <source>
        <dbReference type="ARBA" id="ARBA00023239"/>
    </source>
</evidence>
<dbReference type="CDD" id="cd06820">
    <property type="entry name" value="PLPDE_III_LS_D-TA_like"/>
    <property type="match status" value="1"/>
</dbReference>
<protein>
    <submittedName>
        <fullName evidence="4">D-serine deaminase-like pyridoxal phosphate-dependent protein</fullName>
    </submittedName>
</protein>
<dbReference type="Pfam" id="PF14031">
    <property type="entry name" value="D-ser_dehydrat"/>
    <property type="match status" value="1"/>
</dbReference>
<evidence type="ECO:0000313" key="4">
    <source>
        <dbReference type="EMBL" id="TWH24158.1"/>
    </source>
</evidence>
<name>A0A562EQY2_RHORH</name>
<dbReference type="PANTHER" id="PTHR28004">
    <property type="entry name" value="ZGC:162816-RELATED"/>
    <property type="match status" value="1"/>
</dbReference>
<dbReference type="Pfam" id="PF01168">
    <property type="entry name" value="Ala_racemase_N"/>
    <property type="match status" value="1"/>
</dbReference>
<dbReference type="Proteomes" id="UP000317573">
    <property type="component" value="Unassembled WGS sequence"/>
</dbReference>
<dbReference type="PANTHER" id="PTHR28004:SF2">
    <property type="entry name" value="D-SERINE DEHYDRATASE"/>
    <property type="match status" value="1"/>
</dbReference>
<dbReference type="Gene3D" id="3.20.20.10">
    <property type="entry name" value="Alanine racemase"/>
    <property type="match status" value="1"/>
</dbReference>
<dbReference type="AlphaFoldDB" id="A0A562EQY2"/>
<comment type="caution">
    <text evidence="4">The sequence shown here is derived from an EMBL/GenBank/DDBJ whole genome shotgun (WGS) entry which is preliminary data.</text>
</comment>
<dbReference type="SUPFAM" id="SSF51419">
    <property type="entry name" value="PLP-binding barrel"/>
    <property type="match status" value="1"/>
</dbReference>
<dbReference type="GO" id="GO:0008721">
    <property type="term" value="F:D-serine ammonia-lyase activity"/>
    <property type="evidence" value="ECO:0007669"/>
    <property type="project" value="TreeGrafter"/>
</dbReference>
<proteinExistence type="inferred from homology"/>
<dbReference type="InterPro" id="IPR042208">
    <property type="entry name" value="D-ser_dehydrat-like_sf"/>
</dbReference>
<dbReference type="Gene3D" id="2.40.37.20">
    <property type="entry name" value="D-serine dehydratase-like domain"/>
    <property type="match status" value="1"/>
</dbReference>
<dbReference type="InterPro" id="IPR026956">
    <property type="entry name" value="D-ser_dehydrat-like_dom"/>
</dbReference>
<dbReference type="InterPro" id="IPR051466">
    <property type="entry name" value="D-amino_acid_metab_enzyme"/>
</dbReference>
<comment type="similarity">
    <text evidence="1">Belongs to the DSD1 family.</text>
</comment>
<dbReference type="EMBL" id="VLJT01000002">
    <property type="protein sequence ID" value="TWH24158.1"/>
    <property type="molecule type" value="Genomic_DNA"/>
</dbReference>
<dbReference type="SMART" id="SM01119">
    <property type="entry name" value="D-ser_dehydrat"/>
    <property type="match status" value="1"/>
</dbReference>